<protein>
    <submittedName>
        <fullName evidence="1">Uncharacterized protein</fullName>
    </submittedName>
</protein>
<organism evidence="1 2">
    <name type="scientific">Caligus rogercresseyi</name>
    <name type="common">Sea louse</name>
    <dbReference type="NCBI Taxonomy" id="217165"/>
    <lineage>
        <taxon>Eukaryota</taxon>
        <taxon>Metazoa</taxon>
        <taxon>Ecdysozoa</taxon>
        <taxon>Arthropoda</taxon>
        <taxon>Crustacea</taxon>
        <taxon>Multicrustacea</taxon>
        <taxon>Hexanauplia</taxon>
        <taxon>Copepoda</taxon>
        <taxon>Siphonostomatoida</taxon>
        <taxon>Caligidae</taxon>
        <taxon>Caligus</taxon>
    </lineage>
</organism>
<dbReference type="AlphaFoldDB" id="A0A7T8KCQ7"/>
<proteinExistence type="predicted"/>
<accession>A0A7T8KCQ7</accession>
<dbReference type="EMBL" id="CP045893">
    <property type="protein sequence ID" value="QQP53483.1"/>
    <property type="molecule type" value="Genomic_DNA"/>
</dbReference>
<feature type="non-terminal residue" evidence="1">
    <location>
        <position position="56"/>
    </location>
</feature>
<name>A0A7T8KCQ7_CALRO</name>
<dbReference type="Proteomes" id="UP000595437">
    <property type="component" value="Chromosome 4"/>
</dbReference>
<evidence type="ECO:0000313" key="1">
    <source>
        <dbReference type="EMBL" id="QQP53483.1"/>
    </source>
</evidence>
<reference evidence="2" key="1">
    <citation type="submission" date="2021-01" db="EMBL/GenBank/DDBJ databases">
        <title>Caligus Genome Assembly.</title>
        <authorList>
            <person name="Gallardo-Escarate C."/>
        </authorList>
    </citation>
    <scope>NUCLEOTIDE SEQUENCE [LARGE SCALE GENOMIC DNA]</scope>
</reference>
<keyword evidence="2" id="KW-1185">Reference proteome</keyword>
<sequence>MKLREVETAQVETVEDIVKALDLEELWVNHICHQTKVTDFRRTEQAYNHQTSEEAC</sequence>
<evidence type="ECO:0000313" key="2">
    <source>
        <dbReference type="Proteomes" id="UP000595437"/>
    </source>
</evidence>
<gene>
    <name evidence="1" type="ORF">FKW44_005985</name>
</gene>